<keyword evidence="2" id="KW-1185">Reference proteome</keyword>
<evidence type="ECO:0000313" key="2">
    <source>
        <dbReference type="Proteomes" id="UP001372338"/>
    </source>
</evidence>
<sequence length="170" mass="19558">MFCALSCLFTMPRRKRNYSRASHGASTVPSLSESVSQPEYDNIQDLEADLEAEMDEFSSSAKNKTIRHFWTVNVIDDEGVVREQHLKVKELFAMNDGRRVITEWNRENQPIGESGGLLGGFLGKIAKNYDHLPIIYKTWPNIPEQYKKNLYEQTIKVLVIIMNCILLISY</sequence>
<reference evidence="1 2" key="1">
    <citation type="submission" date="2024-01" db="EMBL/GenBank/DDBJ databases">
        <title>The genomes of 5 underutilized Papilionoideae crops provide insights into root nodulation and disease resistanc.</title>
        <authorList>
            <person name="Yuan L."/>
        </authorList>
    </citation>
    <scope>NUCLEOTIDE SEQUENCE [LARGE SCALE GENOMIC DNA]</scope>
    <source>
        <strain evidence="1">ZHUSHIDOU_FW_LH</strain>
        <tissue evidence="1">Leaf</tissue>
    </source>
</reference>
<protein>
    <submittedName>
        <fullName evidence="1">Uncharacterized protein</fullName>
    </submittedName>
</protein>
<evidence type="ECO:0000313" key="1">
    <source>
        <dbReference type="EMBL" id="KAK7267386.1"/>
    </source>
</evidence>
<accession>A0AAN9IC06</accession>
<proteinExistence type="predicted"/>
<dbReference type="AlphaFoldDB" id="A0AAN9IC06"/>
<comment type="caution">
    <text evidence="1">The sequence shown here is derived from an EMBL/GenBank/DDBJ whole genome shotgun (WGS) entry which is preliminary data.</text>
</comment>
<organism evidence="1 2">
    <name type="scientific">Crotalaria pallida</name>
    <name type="common">Smooth rattlebox</name>
    <name type="synonym">Crotalaria striata</name>
    <dbReference type="NCBI Taxonomy" id="3830"/>
    <lineage>
        <taxon>Eukaryota</taxon>
        <taxon>Viridiplantae</taxon>
        <taxon>Streptophyta</taxon>
        <taxon>Embryophyta</taxon>
        <taxon>Tracheophyta</taxon>
        <taxon>Spermatophyta</taxon>
        <taxon>Magnoliopsida</taxon>
        <taxon>eudicotyledons</taxon>
        <taxon>Gunneridae</taxon>
        <taxon>Pentapetalae</taxon>
        <taxon>rosids</taxon>
        <taxon>fabids</taxon>
        <taxon>Fabales</taxon>
        <taxon>Fabaceae</taxon>
        <taxon>Papilionoideae</taxon>
        <taxon>50 kb inversion clade</taxon>
        <taxon>genistoids sensu lato</taxon>
        <taxon>core genistoids</taxon>
        <taxon>Crotalarieae</taxon>
        <taxon>Crotalaria</taxon>
    </lineage>
</organism>
<name>A0AAN9IC06_CROPI</name>
<dbReference type="Proteomes" id="UP001372338">
    <property type="component" value="Unassembled WGS sequence"/>
</dbReference>
<dbReference type="EMBL" id="JAYWIO010000004">
    <property type="protein sequence ID" value="KAK7267386.1"/>
    <property type="molecule type" value="Genomic_DNA"/>
</dbReference>
<gene>
    <name evidence="1" type="ORF">RIF29_20058</name>
</gene>